<keyword evidence="1" id="KW-0472">Membrane</keyword>
<dbReference type="OrthoDB" id="6050524at2"/>
<keyword evidence="3" id="KW-1185">Reference proteome</keyword>
<comment type="caution">
    <text evidence="2">The sequence shown here is derived from an EMBL/GenBank/DDBJ whole genome shotgun (WGS) entry which is preliminary data.</text>
</comment>
<organism evidence="2 3">
    <name type="scientific">Acinetobacter populi</name>
    <dbReference type="NCBI Taxonomy" id="1582270"/>
    <lineage>
        <taxon>Bacteria</taxon>
        <taxon>Pseudomonadati</taxon>
        <taxon>Pseudomonadota</taxon>
        <taxon>Gammaproteobacteria</taxon>
        <taxon>Moraxellales</taxon>
        <taxon>Moraxellaceae</taxon>
        <taxon>Acinetobacter</taxon>
    </lineage>
</organism>
<keyword evidence="1" id="KW-1133">Transmembrane helix</keyword>
<dbReference type="Proteomes" id="UP000196536">
    <property type="component" value="Unassembled WGS sequence"/>
</dbReference>
<accession>A0A1Z9Z1C7</accession>
<evidence type="ECO:0000313" key="3">
    <source>
        <dbReference type="Proteomes" id="UP000196536"/>
    </source>
</evidence>
<evidence type="ECO:0000313" key="2">
    <source>
        <dbReference type="EMBL" id="OUY08273.1"/>
    </source>
</evidence>
<name>A0A1Z9Z1C7_9GAMM</name>
<reference evidence="2 3" key="1">
    <citation type="submission" date="2017-05" db="EMBL/GenBank/DDBJ databases">
        <title>Acinetobacter populi ANC 5415 (= PBJ7), whole genome shotgun sequencing project.</title>
        <authorList>
            <person name="Nemec A."/>
            <person name="Radolfova-Krizova L."/>
        </authorList>
    </citation>
    <scope>NUCLEOTIDE SEQUENCE [LARGE SCALE GENOMIC DNA]</scope>
    <source>
        <strain evidence="2 3">PBJ7</strain>
    </source>
</reference>
<dbReference type="AlphaFoldDB" id="A0A1Z9Z1C7"/>
<evidence type="ECO:0000256" key="1">
    <source>
        <dbReference type="SAM" id="Phobius"/>
    </source>
</evidence>
<keyword evidence="1" id="KW-0812">Transmembrane</keyword>
<feature type="transmembrane region" description="Helical" evidence="1">
    <location>
        <begin position="75"/>
        <end position="96"/>
    </location>
</feature>
<sequence>MSLKVKIMEKIISFGRRAHSYGVNIPKEELGATKFLNQNGHNSGLVQDRWNYFSIIKMNNTYLEMSDPSYATRGFGNMIMGYCFLSWFFWIGYISIDTIRMIFEGYYGLWHIFVKFSFFFFLFSFF</sequence>
<feature type="transmembrane region" description="Helical" evidence="1">
    <location>
        <begin position="108"/>
        <end position="125"/>
    </location>
</feature>
<protein>
    <submittedName>
        <fullName evidence="2">Uncharacterized protein</fullName>
    </submittedName>
</protein>
<dbReference type="EMBL" id="NEXX01000001">
    <property type="protein sequence ID" value="OUY08273.1"/>
    <property type="molecule type" value="Genomic_DNA"/>
</dbReference>
<dbReference type="RefSeq" id="WP_087618914.1">
    <property type="nucleotide sequence ID" value="NZ_NEXX01000001.1"/>
</dbReference>
<proteinExistence type="predicted"/>
<gene>
    <name evidence="2" type="ORF">CAP51_01230</name>
</gene>